<reference evidence="1 2" key="1">
    <citation type="submission" date="2016-10" db="EMBL/GenBank/DDBJ databases">
        <authorList>
            <person name="de Groot N.N."/>
        </authorList>
    </citation>
    <scope>NUCLEOTIDE SEQUENCE [LARGE SCALE GENOMIC DNA]</scope>
    <source>
        <strain evidence="1 2">DSM 1801</strain>
    </source>
</reference>
<name>A0A1I0G862_9FIRM</name>
<dbReference type="EMBL" id="FOHN01000054">
    <property type="protein sequence ID" value="SET66845.1"/>
    <property type="molecule type" value="Genomic_DNA"/>
</dbReference>
<dbReference type="AlphaFoldDB" id="A0A1I0G862"/>
<accession>A0A1I0G862</accession>
<dbReference type="OrthoDB" id="2049249at2"/>
<proteinExistence type="predicted"/>
<protein>
    <submittedName>
        <fullName evidence="1">Uncharacterized protein</fullName>
    </submittedName>
</protein>
<dbReference type="Proteomes" id="UP000199800">
    <property type="component" value="Unassembled WGS sequence"/>
</dbReference>
<evidence type="ECO:0000313" key="1">
    <source>
        <dbReference type="EMBL" id="SET66845.1"/>
    </source>
</evidence>
<organism evidence="1 2">
    <name type="scientific">[Clostridium] polysaccharolyticum</name>
    <dbReference type="NCBI Taxonomy" id="29364"/>
    <lineage>
        <taxon>Bacteria</taxon>
        <taxon>Bacillati</taxon>
        <taxon>Bacillota</taxon>
        <taxon>Clostridia</taxon>
        <taxon>Lachnospirales</taxon>
        <taxon>Lachnospiraceae</taxon>
    </lineage>
</organism>
<evidence type="ECO:0000313" key="2">
    <source>
        <dbReference type="Proteomes" id="UP000199800"/>
    </source>
</evidence>
<keyword evidence="2" id="KW-1185">Reference proteome</keyword>
<dbReference type="RefSeq" id="WP_092479275.1">
    <property type="nucleotide sequence ID" value="NZ_FOHN01000054.1"/>
</dbReference>
<sequence>MKEIFNFTDVEEMYQRCILASIAHAVMVGKYDMLTGEQWWDETNYNFQNFEGIRGVISFSEKDLACVLQNEMIASGEDDMVLLEGADNTTISFVQNEALPYMMSENENSAEIRITALFWSKGKKFYANVEEEQLMKKTDNILLPFLYSFEDAKKYWTDYYEMTDPQSRLVEEIYEKRILSKGKIKLGREIKNQLGKWFEDISNCLESFLEMNIDIEN</sequence>
<gene>
    <name evidence="1" type="ORF">SAMN04487772_1541</name>
</gene>